<reference evidence="1 2" key="1">
    <citation type="submission" date="2016-01" db="EMBL/GenBank/DDBJ databases">
        <title>Streptomyces amritsarensis strain MTCC 11845 genome sequencing and assembly.</title>
        <authorList>
            <person name="Sharma D."/>
            <person name="Nair G.R."/>
            <person name="Kaur G."/>
            <person name="Manhas R.K."/>
            <person name="Mayilraj S."/>
        </authorList>
    </citation>
    <scope>NUCLEOTIDE SEQUENCE [LARGE SCALE GENOMIC DNA]</scope>
    <source>
        <strain evidence="1 2">MTCC 11845</strain>
    </source>
</reference>
<name>A0ABX3FZA0_9ACTN</name>
<proteinExistence type="predicted"/>
<comment type="caution">
    <text evidence="1">The sequence shown here is derived from an EMBL/GenBank/DDBJ whole genome shotgun (WGS) entry which is preliminary data.</text>
</comment>
<protein>
    <submittedName>
        <fullName evidence="1">Uncharacterized protein</fullName>
    </submittedName>
</protein>
<organism evidence="1 2">
    <name type="scientific">Streptomyces amritsarensis</name>
    <dbReference type="NCBI Taxonomy" id="681158"/>
    <lineage>
        <taxon>Bacteria</taxon>
        <taxon>Bacillati</taxon>
        <taxon>Actinomycetota</taxon>
        <taxon>Actinomycetes</taxon>
        <taxon>Kitasatosporales</taxon>
        <taxon>Streptomycetaceae</taxon>
        <taxon>Streptomyces</taxon>
    </lineage>
</organism>
<gene>
    <name evidence="1" type="ORF">AVW11_26625</name>
</gene>
<dbReference type="Proteomes" id="UP000187151">
    <property type="component" value="Unassembled WGS sequence"/>
</dbReference>
<dbReference type="EMBL" id="MQUR01000076">
    <property type="protein sequence ID" value="OLZ59375.1"/>
    <property type="molecule type" value="Genomic_DNA"/>
</dbReference>
<sequence length="159" mass="17279">MPTQHLTCSADELMHVVDSVHAMPFPSQEERAADRWGGPGYHVVVLVESQDFWEDRSSETVEEAEESIAADFAGLAVLLTERWGAPEAVDLASYLGLDFPDPDFEAPEPMGFLSNLAGSMQVWRPPASDRWVALAIGQADPEWPLQLLAAFGEGSALPG</sequence>
<accession>A0ABX3FZA0</accession>
<evidence type="ECO:0000313" key="2">
    <source>
        <dbReference type="Proteomes" id="UP000187151"/>
    </source>
</evidence>
<keyword evidence="2" id="KW-1185">Reference proteome</keyword>
<evidence type="ECO:0000313" key="1">
    <source>
        <dbReference type="EMBL" id="OLZ59375.1"/>
    </source>
</evidence>
<dbReference type="RefSeq" id="WP_076046275.1">
    <property type="nucleotide sequence ID" value="NZ_MQUR01000076.1"/>
</dbReference>